<protein>
    <submittedName>
        <fullName evidence="3">Uncharacterized protein</fullName>
    </submittedName>
</protein>
<keyword evidence="2" id="KW-0472">Membrane</keyword>
<feature type="compositionally biased region" description="Polar residues" evidence="1">
    <location>
        <begin position="168"/>
        <end position="178"/>
    </location>
</feature>
<dbReference type="Proteomes" id="UP001331761">
    <property type="component" value="Unassembled WGS sequence"/>
</dbReference>
<dbReference type="EMBL" id="WIXE01024702">
    <property type="protein sequence ID" value="KAK5965362.1"/>
    <property type="molecule type" value="Genomic_DNA"/>
</dbReference>
<evidence type="ECO:0000313" key="4">
    <source>
        <dbReference type="Proteomes" id="UP001331761"/>
    </source>
</evidence>
<gene>
    <name evidence="3" type="ORF">GCK32_015674</name>
</gene>
<feature type="transmembrane region" description="Helical" evidence="2">
    <location>
        <begin position="125"/>
        <end position="147"/>
    </location>
</feature>
<evidence type="ECO:0000256" key="1">
    <source>
        <dbReference type="SAM" id="MobiDB-lite"/>
    </source>
</evidence>
<sequence>LGPSLDVADNLEFSLKGLDAIKKIHGDVQVNTEREEDVPKNVKEHITRVTDGTVTFTSKKTTTVEKTTISSMIPSTISSMSTILTSSRQSLESAATWSDPALVRRDKNKGKGGQDSEEKSNTTTIIVVVLLLFLFIIILVIVGVVVGRQVWKKKRGKKQSQVKRKESQSQITPDSSVATEKGKRPSTAPECSARGEM</sequence>
<name>A0AAN8ET00_TRICO</name>
<keyword evidence="4" id="KW-1185">Reference proteome</keyword>
<feature type="non-terminal residue" evidence="3">
    <location>
        <position position="1"/>
    </location>
</feature>
<feature type="region of interest" description="Disordered" evidence="1">
    <location>
        <begin position="95"/>
        <end position="118"/>
    </location>
</feature>
<reference evidence="3 4" key="1">
    <citation type="submission" date="2019-10" db="EMBL/GenBank/DDBJ databases">
        <title>Assembly and Annotation for the nematode Trichostrongylus colubriformis.</title>
        <authorList>
            <person name="Martin J."/>
        </authorList>
    </citation>
    <scope>NUCLEOTIDE SEQUENCE [LARGE SCALE GENOMIC DNA]</scope>
    <source>
        <strain evidence="3">G859</strain>
        <tissue evidence="3">Whole worm</tissue>
    </source>
</reference>
<evidence type="ECO:0000256" key="2">
    <source>
        <dbReference type="SAM" id="Phobius"/>
    </source>
</evidence>
<feature type="region of interest" description="Disordered" evidence="1">
    <location>
        <begin position="155"/>
        <end position="197"/>
    </location>
</feature>
<accession>A0AAN8ET00</accession>
<evidence type="ECO:0000313" key="3">
    <source>
        <dbReference type="EMBL" id="KAK5965362.1"/>
    </source>
</evidence>
<keyword evidence="2" id="KW-0812">Transmembrane</keyword>
<comment type="caution">
    <text evidence="3">The sequence shown here is derived from an EMBL/GenBank/DDBJ whole genome shotgun (WGS) entry which is preliminary data.</text>
</comment>
<dbReference type="AlphaFoldDB" id="A0AAN8ET00"/>
<proteinExistence type="predicted"/>
<keyword evidence="2" id="KW-1133">Transmembrane helix</keyword>
<organism evidence="3 4">
    <name type="scientific">Trichostrongylus colubriformis</name>
    <name type="common">Black scour worm</name>
    <dbReference type="NCBI Taxonomy" id="6319"/>
    <lineage>
        <taxon>Eukaryota</taxon>
        <taxon>Metazoa</taxon>
        <taxon>Ecdysozoa</taxon>
        <taxon>Nematoda</taxon>
        <taxon>Chromadorea</taxon>
        <taxon>Rhabditida</taxon>
        <taxon>Rhabditina</taxon>
        <taxon>Rhabditomorpha</taxon>
        <taxon>Strongyloidea</taxon>
        <taxon>Trichostrongylidae</taxon>
        <taxon>Trichostrongylus</taxon>
    </lineage>
</organism>